<dbReference type="PANTHER" id="PTHR13334:SF4">
    <property type="entry name" value="SMALL RIBOSOMAL SUBUNIT PROTEIN US10M"/>
    <property type="match status" value="1"/>
</dbReference>
<keyword evidence="4" id="KW-0496">Mitochondrion</keyword>
<dbReference type="Proteomes" id="UP000276776">
    <property type="component" value="Unassembled WGS sequence"/>
</dbReference>
<evidence type="ECO:0000259" key="9">
    <source>
        <dbReference type="SMART" id="SM01403"/>
    </source>
</evidence>
<evidence type="ECO:0000313" key="11">
    <source>
        <dbReference type="Proteomes" id="UP000276776"/>
    </source>
</evidence>
<evidence type="ECO:0000256" key="7">
    <source>
        <dbReference type="ARBA" id="ARBA00035544"/>
    </source>
</evidence>
<comment type="similarity">
    <text evidence="2">Belongs to the universal ribosomal protein uS10 family.</text>
</comment>
<dbReference type="SMART" id="SM01403">
    <property type="entry name" value="Ribosomal_S10"/>
    <property type="match status" value="1"/>
</dbReference>
<proteinExistence type="inferred from homology"/>
<dbReference type="STRING" id="103827.A0A0N5D2D6"/>
<name>A0A0N5D2D6_THECL</name>
<dbReference type="InterPro" id="IPR036838">
    <property type="entry name" value="Ribosomal_uS10_dom_sf"/>
</dbReference>
<dbReference type="AlphaFoldDB" id="A0A0N5D2D6"/>
<evidence type="ECO:0000256" key="8">
    <source>
        <dbReference type="SAM" id="MobiDB-lite"/>
    </source>
</evidence>
<evidence type="ECO:0000256" key="1">
    <source>
        <dbReference type="ARBA" id="ARBA00004173"/>
    </source>
</evidence>
<accession>A0A0N5D2D6</accession>
<sequence>MLGLLYTSRKKLYRPSFEQNSSTEPDRLFTRIKMEYRGHDQKVLKSYTTFLKAVCKHLELDVVSVMVFPYAWWIQNTLRAKFAKKKNQLHYETRTHIRQFTIQNITGSTASTFLEYIQRNIPEGIAMKVTYDELAALPPTIQSKIHSLQPSDNSIPTKTANATEKEKFAIQEKGDL</sequence>
<dbReference type="OMA" id="WWIQNAL"/>
<evidence type="ECO:0000256" key="6">
    <source>
        <dbReference type="ARBA" id="ARBA00035261"/>
    </source>
</evidence>
<evidence type="ECO:0000256" key="3">
    <source>
        <dbReference type="ARBA" id="ARBA00022980"/>
    </source>
</evidence>
<organism evidence="12">
    <name type="scientific">Thelazia callipaeda</name>
    <name type="common">Oriental eyeworm</name>
    <name type="synonym">Parasitic nematode</name>
    <dbReference type="NCBI Taxonomy" id="103827"/>
    <lineage>
        <taxon>Eukaryota</taxon>
        <taxon>Metazoa</taxon>
        <taxon>Ecdysozoa</taxon>
        <taxon>Nematoda</taxon>
        <taxon>Chromadorea</taxon>
        <taxon>Rhabditida</taxon>
        <taxon>Spirurina</taxon>
        <taxon>Spiruromorpha</taxon>
        <taxon>Thelazioidea</taxon>
        <taxon>Thelaziidae</taxon>
        <taxon>Thelazia</taxon>
    </lineage>
</organism>
<reference evidence="12" key="1">
    <citation type="submission" date="2017-02" db="UniProtKB">
        <authorList>
            <consortium name="WormBaseParasite"/>
        </authorList>
    </citation>
    <scope>IDENTIFICATION</scope>
</reference>
<dbReference type="Pfam" id="PF00338">
    <property type="entry name" value="Ribosomal_S10"/>
    <property type="match status" value="1"/>
</dbReference>
<dbReference type="Gene3D" id="3.30.70.600">
    <property type="entry name" value="Ribosomal protein S10 domain"/>
    <property type="match status" value="1"/>
</dbReference>
<evidence type="ECO:0000256" key="4">
    <source>
        <dbReference type="ARBA" id="ARBA00023128"/>
    </source>
</evidence>
<feature type="region of interest" description="Disordered" evidence="8">
    <location>
        <begin position="148"/>
        <end position="176"/>
    </location>
</feature>
<dbReference type="OrthoDB" id="366214at2759"/>
<evidence type="ECO:0000313" key="10">
    <source>
        <dbReference type="EMBL" id="VDN04448.1"/>
    </source>
</evidence>
<gene>
    <name evidence="10" type="ORF">TCLT_LOCUS7031</name>
</gene>
<evidence type="ECO:0000256" key="2">
    <source>
        <dbReference type="ARBA" id="ARBA00007102"/>
    </source>
</evidence>
<evidence type="ECO:0000256" key="5">
    <source>
        <dbReference type="ARBA" id="ARBA00023274"/>
    </source>
</evidence>
<dbReference type="PANTHER" id="PTHR13334">
    <property type="entry name" value="MITOCHONDRIAL 28S RIBOSOMAL PROTEIN S10"/>
    <property type="match status" value="1"/>
</dbReference>
<feature type="compositionally biased region" description="Basic and acidic residues" evidence="8">
    <location>
        <begin position="163"/>
        <end position="176"/>
    </location>
</feature>
<dbReference type="SUPFAM" id="SSF54999">
    <property type="entry name" value="Ribosomal protein S10"/>
    <property type="match status" value="1"/>
</dbReference>
<keyword evidence="3" id="KW-0689">Ribosomal protein</keyword>
<dbReference type="InterPro" id="IPR040055">
    <property type="entry name" value="Ribosomal_uS10m"/>
</dbReference>
<keyword evidence="5" id="KW-0687">Ribonucleoprotein</keyword>
<dbReference type="GO" id="GO:0005763">
    <property type="term" value="C:mitochondrial small ribosomal subunit"/>
    <property type="evidence" value="ECO:0007669"/>
    <property type="project" value="InterPro"/>
</dbReference>
<dbReference type="EMBL" id="UYYF01004467">
    <property type="protein sequence ID" value="VDN04448.1"/>
    <property type="molecule type" value="Genomic_DNA"/>
</dbReference>
<feature type="domain" description="Small ribosomal subunit protein uS10" evidence="9">
    <location>
        <begin position="31"/>
        <end position="130"/>
    </location>
</feature>
<dbReference type="InterPro" id="IPR027486">
    <property type="entry name" value="Ribosomal_uS10_dom"/>
</dbReference>
<feature type="compositionally biased region" description="Polar residues" evidence="8">
    <location>
        <begin position="148"/>
        <end position="162"/>
    </location>
</feature>
<comment type="subcellular location">
    <subcellularLocation>
        <location evidence="1">Mitochondrion</location>
    </subcellularLocation>
</comment>
<protein>
    <recommendedName>
        <fullName evidence="6">Small ribosomal subunit protein uS10m</fullName>
    </recommendedName>
    <alternativeName>
        <fullName evidence="7">28S ribosomal protein S10, mitochondrial</fullName>
    </alternativeName>
</protein>
<dbReference type="WBParaSite" id="TCLT_0000704201-mRNA-1">
    <property type="protein sequence ID" value="TCLT_0000704201-mRNA-1"/>
    <property type="gene ID" value="TCLT_0000704201"/>
</dbReference>
<reference evidence="10 11" key="2">
    <citation type="submission" date="2018-11" db="EMBL/GenBank/DDBJ databases">
        <authorList>
            <consortium name="Pathogen Informatics"/>
        </authorList>
    </citation>
    <scope>NUCLEOTIDE SEQUENCE [LARGE SCALE GENOMIC DNA]</scope>
</reference>
<evidence type="ECO:0000313" key="12">
    <source>
        <dbReference type="WBParaSite" id="TCLT_0000704201-mRNA-1"/>
    </source>
</evidence>
<keyword evidence="11" id="KW-1185">Reference proteome</keyword>